<keyword evidence="2" id="KW-0732">Signal</keyword>
<keyword evidence="4" id="KW-1185">Reference proteome</keyword>
<feature type="region of interest" description="Disordered" evidence="1">
    <location>
        <begin position="2641"/>
        <end position="2661"/>
    </location>
</feature>
<feature type="signal peptide" evidence="2">
    <location>
        <begin position="1"/>
        <end position="15"/>
    </location>
</feature>
<evidence type="ECO:0000256" key="1">
    <source>
        <dbReference type="SAM" id="MobiDB-lite"/>
    </source>
</evidence>
<feature type="compositionally biased region" description="Basic and acidic residues" evidence="1">
    <location>
        <begin position="2648"/>
        <end position="2661"/>
    </location>
</feature>
<feature type="compositionally biased region" description="Polar residues" evidence="1">
    <location>
        <begin position="2602"/>
        <end position="2616"/>
    </location>
</feature>
<feature type="region of interest" description="Disordered" evidence="1">
    <location>
        <begin position="2859"/>
        <end position="2964"/>
    </location>
</feature>
<feature type="region of interest" description="Disordered" evidence="1">
    <location>
        <begin position="1857"/>
        <end position="1886"/>
    </location>
</feature>
<feature type="compositionally biased region" description="Basic and acidic residues" evidence="1">
    <location>
        <begin position="1203"/>
        <end position="1219"/>
    </location>
</feature>
<feature type="compositionally biased region" description="Basic and acidic residues" evidence="1">
    <location>
        <begin position="1667"/>
        <end position="1680"/>
    </location>
</feature>
<feature type="region of interest" description="Disordered" evidence="1">
    <location>
        <begin position="2265"/>
        <end position="2321"/>
    </location>
</feature>
<feature type="compositionally biased region" description="Polar residues" evidence="1">
    <location>
        <begin position="245"/>
        <end position="256"/>
    </location>
</feature>
<feature type="compositionally biased region" description="Basic and acidic residues" evidence="1">
    <location>
        <begin position="1230"/>
        <end position="1241"/>
    </location>
</feature>
<organism evidence="3 4">
    <name type="scientific">Cryptolaemus montrouzieri</name>
    <dbReference type="NCBI Taxonomy" id="559131"/>
    <lineage>
        <taxon>Eukaryota</taxon>
        <taxon>Metazoa</taxon>
        <taxon>Ecdysozoa</taxon>
        <taxon>Arthropoda</taxon>
        <taxon>Hexapoda</taxon>
        <taxon>Insecta</taxon>
        <taxon>Pterygota</taxon>
        <taxon>Neoptera</taxon>
        <taxon>Endopterygota</taxon>
        <taxon>Coleoptera</taxon>
        <taxon>Polyphaga</taxon>
        <taxon>Cucujiformia</taxon>
        <taxon>Coccinelloidea</taxon>
        <taxon>Coccinellidae</taxon>
        <taxon>Scymninae</taxon>
        <taxon>Scymnini</taxon>
        <taxon>Cryptolaemus</taxon>
    </lineage>
</organism>
<feature type="compositionally biased region" description="Basic and acidic residues" evidence="1">
    <location>
        <begin position="1449"/>
        <end position="1460"/>
    </location>
</feature>
<feature type="compositionally biased region" description="Basic residues" evidence="1">
    <location>
        <begin position="2903"/>
        <end position="2912"/>
    </location>
</feature>
<gene>
    <name evidence="3" type="ORF">HHI36_019615</name>
</gene>
<feature type="compositionally biased region" description="Basic and acidic residues" evidence="1">
    <location>
        <begin position="2674"/>
        <end position="2691"/>
    </location>
</feature>
<reference evidence="3 4" key="1">
    <citation type="journal article" date="2021" name="BMC Biol.">
        <title>Horizontally acquired antibacterial genes associated with adaptive radiation of ladybird beetles.</title>
        <authorList>
            <person name="Li H.S."/>
            <person name="Tang X.F."/>
            <person name="Huang Y.H."/>
            <person name="Xu Z.Y."/>
            <person name="Chen M.L."/>
            <person name="Du X.Y."/>
            <person name="Qiu B.Y."/>
            <person name="Chen P.T."/>
            <person name="Zhang W."/>
            <person name="Slipinski A."/>
            <person name="Escalona H.E."/>
            <person name="Waterhouse R.M."/>
            <person name="Zwick A."/>
            <person name="Pang H."/>
        </authorList>
    </citation>
    <scope>NUCLEOTIDE SEQUENCE [LARGE SCALE GENOMIC DNA]</scope>
    <source>
        <strain evidence="3">SYSU2018</strain>
    </source>
</reference>
<feature type="compositionally biased region" description="Polar residues" evidence="1">
    <location>
        <begin position="622"/>
        <end position="631"/>
    </location>
</feature>
<feature type="region of interest" description="Disordered" evidence="1">
    <location>
        <begin position="2602"/>
        <end position="2629"/>
    </location>
</feature>
<feature type="compositionally biased region" description="Basic and acidic residues" evidence="1">
    <location>
        <begin position="2709"/>
        <end position="2739"/>
    </location>
</feature>
<feature type="region of interest" description="Disordered" evidence="1">
    <location>
        <begin position="559"/>
        <end position="634"/>
    </location>
</feature>
<feature type="region of interest" description="Disordered" evidence="1">
    <location>
        <begin position="243"/>
        <end position="266"/>
    </location>
</feature>
<proteinExistence type="predicted"/>
<feature type="compositionally biased region" description="Basic and acidic residues" evidence="1">
    <location>
        <begin position="1870"/>
        <end position="1883"/>
    </location>
</feature>
<feature type="compositionally biased region" description="Basic and acidic residues" evidence="1">
    <location>
        <begin position="2381"/>
        <end position="2420"/>
    </location>
</feature>
<feature type="compositionally biased region" description="Basic and acidic residues" evidence="1">
    <location>
        <begin position="1931"/>
        <end position="1945"/>
    </location>
</feature>
<feature type="region of interest" description="Disordered" evidence="1">
    <location>
        <begin position="1931"/>
        <end position="1952"/>
    </location>
</feature>
<feature type="compositionally biased region" description="Basic and acidic residues" evidence="1">
    <location>
        <begin position="1304"/>
        <end position="1323"/>
    </location>
</feature>
<feature type="region of interest" description="Disordered" evidence="1">
    <location>
        <begin position="3426"/>
        <end position="3461"/>
    </location>
</feature>
<feature type="region of interest" description="Disordered" evidence="1">
    <location>
        <begin position="1447"/>
        <end position="1508"/>
    </location>
</feature>
<evidence type="ECO:0000256" key="2">
    <source>
        <dbReference type="SAM" id="SignalP"/>
    </source>
</evidence>
<feature type="region of interest" description="Disordered" evidence="1">
    <location>
        <begin position="684"/>
        <end position="738"/>
    </location>
</feature>
<evidence type="ECO:0000313" key="3">
    <source>
        <dbReference type="EMBL" id="KAL3274832.1"/>
    </source>
</evidence>
<feature type="region of interest" description="Disordered" evidence="1">
    <location>
        <begin position="1527"/>
        <end position="1583"/>
    </location>
</feature>
<feature type="region of interest" description="Disordered" evidence="1">
    <location>
        <begin position="1274"/>
        <end position="1341"/>
    </location>
</feature>
<feature type="region of interest" description="Disordered" evidence="1">
    <location>
        <begin position="873"/>
        <end position="892"/>
    </location>
</feature>
<dbReference type="Proteomes" id="UP001516400">
    <property type="component" value="Unassembled WGS sequence"/>
</dbReference>
<feature type="compositionally biased region" description="Polar residues" evidence="1">
    <location>
        <begin position="687"/>
        <end position="700"/>
    </location>
</feature>
<feature type="compositionally biased region" description="Polar residues" evidence="1">
    <location>
        <begin position="1324"/>
        <end position="1338"/>
    </location>
</feature>
<feature type="compositionally biased region" description="Basic and acidic residues" evidence="1">
    <location>
        <begin position="2363"/>
        <end position="2373"/>
    </location>
</feature>
<feature type="compositionally biased region" description="Basic and acidic residues" evidence="1">
    <location>
        <begin position="3433"/>
        <end position="3445"/>
    </location>
</feature>
<feature type="compositionally biased region" description="Basic and acidic residues" evidence="1">
    <location>
        <begin position="2306"/>
        <end position="2321"/>
    </location>
</feature>
<feature type="region of interest" description="Disordered" evidence="1">
    <location>
        <begin position="1654"/>
        <end position="1716"/>
    </location>
</feature>
<name>A0ABD2N7Y8_9CUCU</name>
<feature type="compositionally biased region" description="Basic and acidic residues" evidence="1">
    <location>
        <begin position="1173"/>
        <end position="1193"/>
    </location>
</feature>
<accession>A0ABD2N7Y8</accession>
<evidence type="ECO:0000313" key="4">
    <source>
        <dbReference type="Proteomes" id="UP001516400"/>
    </source>
</evidence>
<feature type="compositionally biased region" description="Basic and acidic residues" evidence="1">
    <location>
        <begin position="701"/>
        <end position="710"/>
    </location>
</feature>
<feature type="chain" id="PRO_5044745687" evidence="2">
    <location>
        <begin position="16"/>
        <end position="3598"/>
    </location>
</feature>
<feature type="region of interest" description="Disordered" evidence="1">
    <location>
        <begin position="2673"/>
        <end position="2739"/>
    </location>
</feature>
<feature type="compositionally biased region" description="Basic and acidic residues" evidence="1">
    <location>
        <begin position="2920"/>
        <end position="2964"/>
    </location>
</feature>
<protein>
    <submittedName>
        <fullName evidence="3">Uncharacterized protein</fullName>
    </submittedName>
</protein>
<feature type="region of interest" description="Disordered" evidence="1">
    <location>
        <begin position="1169"/>
        <end position="1255"/>
    </location>
</feature>
<feature type="compositionally biased region" description="Basic and acidic residues" evidence="1">
    <location>
        <begin position="1274"/>
        <end position="1292"/>
    </location>
</feature>
<feature type="compositionally biased region" description="Basic and acidic residues" evidence="1">
    <location>
        <begin position="2861"/>
        <end position="2880"/>
    </location>
</feature>
<comment type="caution">
    <text evidence="3">The sequence shown here is derived from an EMBL/GenBank/DDBJ whole genome shotgun (WGS) entry which is preliminary data.</text>
</comment>
<feature type="region of interest" description="Disordered" evidence="1">
    <location>
        <begin position="3569"/>
        <end position="3598"/>
    </location>
</feature>
<feature type="region of interest" description="Disordered" evidence="1">
    <location>
        <begin position="2343"/>
        <end position="2437"/>
    </location>
</feature>
<sequence length="3598" mass="412423">MFSLYSNILVSVVSAYMPSTSIIPHGNDGLPQECSPYKNEYSTEIHSYTQINAIIEKMLSEVDEFDTLDDNCVNSLTLEPSSDALIEIPIKKIIGKQYTATANIFVSEENSNKEDTNEDNLESEDIQSTSDEYLDPYKYDILFGNAQGSLVEYLDEEDNANSLDDFYEPIEMRNHADNQKDIWYEGTFRNLSVVLEEDEDNSSQIETKQESISRQIYDLEALDYDSEYPSYSGALYDDTPPEYFSESSQMRSSISTDDSDNESQDNITKAEVKLLVRSQEGKLDMIEVKSIKDFLSKEDFRVKDARSSGKFAKLANRFTNIWDKRKPNYYSTLPQESVSKQTKKDKTKPSFTLPRLFMRNTEPEIISSRYLVTSENQSKGKNKIVAKPNENFPLSFNQNTFDRNVVEKKVDLYANIPFYPTYNYSYTGVAIPTTKPIQYVHPTDVTISEAYCDWSSELEASRGKTTSTQYLDKLEETLLDKNVDPSVVDFPNMKNFETNNSTNIINETNAFIQSECKVESNEDKNLEMLAKDSTDLEDSSNKSKKGFLGSLKSFIIPSSEKLDSESNKSSPKKEKKKNKNKDNSDASPAVTRKPRLPTPPESLDREVEDQIESSKKYVESAGTKNTFSLSSEVKEEISQEKIELTKEYNTIPKIDDAEAILEQPIKINEKLQTEDVKDNVSAIPTEISFSSSENVDPSETSAKKEKEDRKSNRKLFGLFGKTSKERDDSDESEIIEKQDKEISTETLEKRKKTGLLGFLTKKSKGSSEEAPEINNDLPSTREPYLEMINETNSFLLLENQHYEDNFLPSTTKVDNKKANVIEEIKSKTSSPKSFFSGLKIRQDSEADKPSYIKFDGDDYELINSVSPEKSKKVTFEKDYEDGEKKSENGIQEEPDKVVCRLLSNTSQVQPTSNQMMKEQSEIFLANERENYDSLEREEIMSDIIIKKEDSVKYKEECVPATKSKGIFSIFSKKDKKPKEEIINKNEENIQKETLATKQKLHGNDAKQKDTEAEQEKRMISFTNEFIEIEKLEHNKEKTEKIIYEEKLCPEIQISGVENTPDEDKVGPVEKEVVETIISKEENASKVLQGKNLEEDMSDIVSSEEILKDEEQNLKTNLFFLPETIIHITNEFLQSEKISGNHQDCKLIQKAVTEHQETLKKENKSKGIFKIFGKKSESPEKKKEEAAAEKRPHSELYSVPDSPSKTRKEHERSSSLERGVKPKGLFKFFSKKKDSMEAHDSDETATQEGMSKEENVKGITAAFLEKEKSLYGDDIKYTEWSDTRRTPSTKVDETAQGVSYSGKDVINKEDFVSAKPSADRRQQEEPNLNSDQPIDSNLGKNDIHSNVGLIQLTDDFLNREKDFFFDVKCSNLDKREGSTVNEPSDIQKVSTDVTEKGVTLRRKDSKSKGLFKIFKRRSQDRDIPETDTKVSENEKETIKVIQGKEALLSSKEKTSEDESKSKGIFKIFRKKTETPEDKATAGTEGDSKINVENARKETGDFLNNEKKFYHDTERKKDKDLLQLELSIDQESKEINEKSELGAEDAIKLTEDFSHLDKSSHHDAEQNKQPDETRERKEESIISKIEDKGKTQEILFNEEIYQDNEYITELAHKSKTTEIDTTDDKSVKDDAKSGKIFKIFRKKTDKVPIDITEQVIEEKKTTESQTKSKSFEEKSSKDDSKNKGIFKLLKKKTESSTQSAPTGIEETSGMTEENARQNTEEFLKMEKELYQDIEKEKNKEALHSKLVIQSKVTDGKLEDEVESKGISKIFHKKEISTDEVTKETKGKNIVSTTEEFTITTKTVLRNGTDNILENGKNETIIQSKSEVIDGDKLSENSLVGEKFVVSTNKSVFNIFRKKEESSTDLPSANIEEQTHTENDGSRDSEEFLSNEKVFYEDAEQVLNLVKPSEISEKAIQQKKRGFFDIFSKTPENVEGKRPHQIIKEDITSSKVMTEEPTDIEGIKEKEHGESTKGFLRMEKDSYDDGKLIEVKSKISKGINEIDHVSEISEEPEPLQKKKERKGIFKIFRKTTAEANEAKILPELKSKSIDETITINDKSIIKSEPEVSDERKSSESSTIHIKKDLSGISVPIATEVPKVIHRDTINDTQELLGDEQIFYDDAKHATYHLKSWEISEEAIQQKEGKLSSIFSQTPKHEGKTHLPEEGIEAKKHCEVTNDFLKMEKTLYDDGKFIETKCETKEVENKNEQVLKISEEQQQPQKKKKQKGIFRVFGKTSAEVDEPKILPESKTKSVDKIEIDSSEMKNCDEKINGEITIQSKPKLAGTGKSSDNSFTDTKKERFQIEAPTDPQERMQTEGDSKKNTEEFLSNEQIFYEDSERVVDHIEPSGTVQQKRPGLFSKFSKTPENLDEHEKDIKTSVVTTEELSHEKETNDILKMEKTSYHDGKPIEKESEISEDEYKQEQVSEILAEQQQPQKKKKHKGIFKIFRKTSSELSETEIVPEVKSKSLDKTDVIISKETMNEVGPIFCGTKTEFIEKEDSLPEVKDVEQFSSLIVKEQVIPKKSSKIERIVHIVEEESKPGNREVFQSSNVEINRKLETEQPRNKDFQDLITATTEFKEMETIFHHDREDIQLNEKVNLNESQYIIDNSKNVPTDNTKNISEEKSADSQQSKVKEIINTIVDTLTFSNTETTKEDSNEKKDESKISEIVLKDVSVVTEEKQGPLSKTSKESKEGKKLRKDQKGKGIFNIFGRKSEERELKEKSDDTKDNGITKDEKLPLSEEIRDLSKKDEKDKKLFKIFGRKEKVKPEHDVEVPRPEELSTEKLKQLSYDFLDKEKIFYHDSEYVKRSPTTIGKEEILSSDSLIGKHDNVIPEYSVFSVPPSGGLIEEGMKTSEQTISNLKGKLVEETSESKISEIVSKDDTIDGPTEEQESSLSKTRKESKAEKKSRKDHKGKGLFNIFGRKSEERELHEKSDDIKNQNDVKENKIPKDEKLPLLEENSDLPKEDKKDKKLFKIFGKREKIKPEDDSEVRRPEDVSTDKLKQLSDDFLNKEKIFYHDSEYIQHSPAIFSREEILRNESLMEKHDIVIPEYSEKAINIDKTNILEANKQKIDENIREVSTIKVIERIESSVQSSEAIFKEREKTGEQTIPQLKGKLVEETSESKIIEIIPKDETIVISTKERESPILKTSKESKEEKTSRKDHKGKVLFNIFGRKSEERELQEESDDEKENKITQDKKFTLLEDNTDLSKEDKKDKKSFKIFGKRENIKHGNDFEVQRPEHVKESPDKLKQLNDEFLNKEKIFYHDSEYVQRPSATIGKEGISESESLIEKHDNVIPKYSENANNVGKIKIIDAKEQSIDENQKVLSPIKVVEDIESSLQSSGEIIKEGIKTGEKTISQLKVKLVEETSKSKVSEVVPKDETIVISIEERENPLLKTSKESKEEKKSRKDHKGKVLFNIFGRRSEERELQEEIDDIKNENDGEENKITKLTSLKENSDLSNEDKKDRKLFKIFSKKEKIKHGNDFEVQRPEDVKESSDMLRQLSDDFLNKERIFYHDSECVHSSPATIGKEEISESESLIEKHDNVVPKYSEKDNNVVRINIIDVKEQKLDENKKVHSPMKVVESIESSEQKLASKQFRN</sequence>
<feature type="compositionally biased region" description="Basic and acidic residues" evidence="1">
    <location>
        <begin position="1469"/>
        <end position="1508"/>
    </location>
</feature>
<dbReference type="EMBL" id="JABFTP020000083">
    <property type="protein sequence ID" value="KAL3274832.1"/>
    <property type="molecule type" value="Genomic_DNA"/>
</dbReference>
<feature type="region of interest" description="Disordered" evidence="1">
    <location>
        <begin position="762"/>
        <end position="781"/>
    </location>
</feature>
<feature type="compositionally biased region" description="Basic and acidic residues" evidence="1">
    <location>
        <begin position="1528"/>
        <end position="1583"/>
    </location>
</feature>